<evidence type="ECO:0000256" key="2">
    <source>
        <dbReference type="ARBA" id="ARBA00022692"/>
    </source>
</evidence>
<name>A0A319AAQ1_9EURO</name>
<dbReference type="PANTHER" id="PTHR33048">
    <property type="entry name" value="PTH11-LIKE INTEGRAL MEMBRANE PROTEIN (AFU_ORTHOLOGUE AFUA_5G11245)"/>
    <property type="match status" value="1"/>
</dbReference>
<feature type="transmembrane region" description="Helical" evidence="6">
    <location>
        <begin position="197"/>
        <end position="218"/>
    </location>
</feature>
<evidence type="ECO:0000256" key="5">
    <source>
        <dbReference type="ARBA" id="ARBA00038359"/>
    </source>
</evidence>
<reference evidence="8 9" key="1">
    <citation type="submission" date="2016-12" db="EMBL/GenBank/DDBJ databases">
        <title>The genomes of Aspergillus section Nigri reveals drivers in fungal speciation.</title>
        <authorList>
            <consortium name="DOE Joint Genome Institute"/>
            <person name="Vesth T.C."/>
            <person name="Nybo J."/>
            <person name="Theobald S."/>
            <person name="Brandl J."/>
            <person name="Frisvad J.C."/>
            <person name="Nielsen K.F."/>
            <person name="Lyhne E.K."/>
            <person name="Kogle M.E."/>
            <person name="Kuo A."/>
            <person name="Riley R."/>
            <person name="Clum A."/>
            <person name="Nolan M."/>
            <person name="Lipzen A."/>
            <person name="Salamov A."/>
            <person name="Henrissat B."/>
            <person name="Wiebenga A."/>
            <person name="De Vries R.P."/>
            <person name="Grigoriev I.V."/>
            <person name="Mortensen U.H."/>
            <person name="Andersen M.R."/>
            <person name="Baker S.E."/>
        </authorList>
    </citation>
    <scope>NUCLEOTIDE SEQUENCE [LARGE SCALE GENOMIC DNA]</scope>
    <source>
        <strain evidence="8 9">JOP 1030-1</strain>
    </source>
</reference>
<feature type="transmembrane region" description="Helical" evidence="6">
    <location>
        <begin position="29"/>
        <end position="51"/>
    </location>
</feature>
<evidence type="ECO:0000256" key="4">
    <source>
        <dbReference type="ARBA" id="ARBA00023136"/>
    </source>
</evidence>
<organism evidence="8 9">
    <name type="scientific">Aspergillus saccharolyticus JOP 1030-1</name>
    <dbReference type="NCBI Taxonomy" id="1450539"/>
    <lineage>
        <taxon>Eukaryota</taxon>
        <taxon>Fungi</taxon>
        <taxon>Dikarya</taxon>
        <taxon>Ascomycota</taxon>
        <taxon>Pezizomycotina</taxon>
        <taxon>Eurotiomycetes</taxon>
        <taxon>Eurotiomycetidae</taxon>
        <taxon>Eurotiales</taxon>
        <taxon>Aspergillaceae</taxon>
        <taxon>Aspergillus</taxon>
        <taxon>Aspergillus subgen. Circumdati</taxon>
    </lineage>
</organism>
<dbReference type="Pfam" id="PF20684">
    <property type="entry name" value="Fung_rhodopsin"/>
    <property type="match status" value="1"/>
</dbReference>
<dbReference type="GeneID" id="37080698"/>
<dbReference type="STRING" id="1450539.A0A319AAQ1"/>
<keyword evidence="4 6" id="KW-0472">Membrane</keyword>
<dbReference type="EMBL" id="KZ821220">
    <property type="protein sequence ID" value="PYH48708.1"/>
    <property type="molecule type" value="Genomic_DNA"/>
</dbReference>
<feature type="transmembrane region" description="Helical" evidence="6">
    <location>
        <begin position="142"/>
        <end position="166"/>
    </location>
</feature>
<protein>
    <recommendedName>
        <fullName evidence="7">Rhodopsin domain-containing protein</fullName>
    </recommendedName>
</protein>
<evidence type="ECO:0000256" key="6">
    <source>
        <dbReference type="SAM" id="Phobius"/>
    </source>
</evidence>
<dbReference type="PANTHER" id="PTHR33048:SF129">
    <property type="entry name" value="INTEGRAL MEMBRANE PROTEIN-RELATED"/>
    <property type="match status" value="1"/>
</dbReference>
<gene>
    <name evidence="8" type="ORF">BP01DRAFT_420483</name>
</gene>
<feature type="domain" description="Rhodopsin" evidence="7">
    <location>
        <begin position="47"/>
        <end position="295"/>
    </location>
</feature>
<keyword evidence="3 6" id="KW-1133">Transmembrane helix</keyword>
<evidence type="ECO:0000313" key="8">
    <source>
        <dbReference type="EMBL" id="PYH48708.1"/>
    </source>
</evidence>
<keyword evidence="2 6" id="KW-0812">Transmembrane</keyword>
<dbReference type="GO" id="GO:0016020">
    <property type="term" value="C:membrane"/>
    <property type="evidence" value="ECO:0007669"/>
    <property type="project" value="UniProtKB-SubCell"/>
</dbReference>
<dbReference type="AlphaFoldDB" id="A0A319AAQ1"/>
<evidence type="ECO:0000313" key="9">
    <source>
        <dbReference type="Proteomes" id="UP000248349"/>
    </source>
</evidence>
<dbReference type="InterPro" id="IPR049326">
    <property type="entry name" value="Rhodopsin_dom_fungi"/>
</dbReference>
<accession>A0A319AAQ1</accession>
<feature type="transmembrane region" description="Helical" evidence="6">
    <location>
        <begin position="63"/>
        <end position="87"/>
    </location>
</feature>
<dbReference type="RefSeq" id="XP_025434690.1">
    <property type="nucleotide sequence ID" value="XM_025579469.1"/>
</dbReference>
<proteinExistence type="inferred from homology"/>
<evidence type="ECO:0000256" key="3">
    <source>
        <dbReference type="ARBA" id="ARBA00022989"/>
    </source>
</evidence>
<feature type="transmembrane region" description="Helical" evidence="6">
    <location>
        <begin position="266"/>
        <end position="287"/>
    </location>
</feature>
<feature type="transmembrane region" description="Helical" evidence="6">
    <location>
        <begin position="107"/>
        <end position="130"/>
    </location>
</feature>
<comment type="similarity">
    <text evidence="5">Belongs to the SAT4 family.</text>
</comment>
<dbReference type="Proteomes" id="UP000248349">
    <property type="component" value="Unassembled WGS sequence"/>
</dbReference>
<sequence length="410" mass="45891">MPGGMHPPLSVIASWPPRNTVNPESHGPAALVLAAVVGGMAFVTVMVRLYARCFIQHQGGIDDILIALALLPTLGLIIAVPIGTEVYGEKYHTWDNTVSALIGERKVAVAAELCYVLASGLIKSSVLLFYRRMSQRTVSPRFRALIWVSIASVIAYSLAFVLALFLSCRPFRAFWHQVDPFWTVTHHYSCYDEGAHLITATAISLAQDLLATTLPAVFCIRLHMRRRQKLALTAVFSVGYLTAVIAGIRVFFLWRMYYESYDGSWMAWYCWVLALLEVALAATSASLPAVKVFFRWYNVPASLADKFRSFKYSHSYSTRSRQSGVTKGSRAYRDRRSNNTDQSLVTMAADPEMELESFTPGLEGESKGASEQWQCVSRETVVIADVKRRVDNEGYFCREEECLRFAHPIA</sequence>
<dbReference type="InterPro" id="IPR052337">
    <property type="entry name" value="SAT4-like"/>
</dbReference>
<keyword evidence="9" id="KW-1185">Reference proteome</keyword>
<evidence type="ECO:0000256" key="1">
    <source>
        <dbReference type="ARBA" id="ARBA00004141"/>
    </source>
</evidence>
<dbReference type="OrthoDB" id="5329176at2759"/>
<comment type="subcellular location">
    <subcellularLocation>
        <location evidence="1">Membrane</location>
        <topology evidence="1">Multi-pass membrane protein</topology>
    </subcellularLocation>
</comment>
<feature type="transmembrane region" description="Helical" evidence="6">
    <location>
        <begin position="230"/>
        <end position="254"/>
    </location>
</feature>
<evidence type="ECO:0000259" key="7">
    <source>
        <dbReference type="Pfam" id="PF20684"/>
    </source>
</evidence>